<gene>
    <name evidence="2" type="ORF">CYMTET_39677</name>
</gene>
<accession>A0AAE0F405</accession>
<organism evidence="2 3">
    <name type="scientific">Cymbomonas tetramitiformis</name>
    <dbReference type="NCBI Taxonomy" id="36881"/>
    <lineage>
        <taxon>Eukaryota</taxon>
        <taxon>Viridiplantae</taxon>
        <taxon>Chlorophyta</taxon>
        <taxon>Pyramimonadophyceae</taxon>
        <taxon>Pyramimonadales</taxon>
        <taxon>Pyramimonadaceae</taxon>
        <taxon>Cymbomonas</taxon>
    </lineage>
</organism>
<feature type="compositionally biased region" description="Polar residues" evidence="1">
    <location>
        <begin position="302"/>
        <end position="311"/>
    </location>
</feature>
<feature type="compositionally biased region" description="Low complexity" evidence="1">
    <location>
        <begin position="197"/>
        <end position="211"/>
    </location>
</feature>
<evidence type="ECO:0000256" key="1">
    <source>
        <dbReference type="SAM" id="MobiDB-lite"/>
    </source>
</evidence>
<dbReference type="EMBL" id="LGRX02026371">
    <property type="protein sequence ID" value="KAK3250973.1"/>
    <property type="molecule type" value="Genomic_DNA"/>
</dbReference>
<name>A0AAE0F405_9CHLO</name>
<feature type="compositionally biased region" description="Low complexity" evidence="1">
    <location>
        <begin position="137"/>
        <end position="148"/>
    </location>
</feature>
<evidence type="ECO:0000313" key="2">
    <source>
        <dbReference type="EMBL" id="KAK3250973.1"/>
    </source>
</evidence>
<dbReference type="Proteomes" id="UP001190700">
    <property type="component" value="Unassembled WGS sequence"/>
</dbReference>
<feature type="compositionally biased region" description="Polar residues" evidence="1">
    <location>
        <begin position="14"/>
        <end position="25"/>
    </location>
</feature>
<protein>
    <submittedName>
        <fullName evidence="2">Uncharacterized protein</fullName>
    </submittedName>
</protein>
<reference evidence="2 3" key="1">
    <citation type="journal article" date="2015" name="Genome Biol. Evol.">
        <title>Comparative Genomics of a Bacterivorous Green Alga Reveals Evolutionary Causalities and Consequences of Phago-Mixotrophic Mode of Nutrition.</title>
        <authorList>
            <person name="Burns J.A."/>
            <person name="Paasch A."/>
            <person name="Narechania A."/>
            <person name="Kim E."/>
        </authorList>
    </citation>
    <scope>NUCLEOTIDE SEQUENCE [LARGE SCALE GENOMIC DNA]</scope>
    <source>
        <strain evidence="2 3">PLY_AMNH</strain>
    </source>
</reference>
<evidence type="ECO:0000313" key="3">
    <source>
        <dbReference type="Proteomes" id="UP001190700"/>
    </source>
</evidence>
<feature type="region of interest" description="Disordered" evidence="1">
    <location>
        <begin position="96"/>
        <end position="148"/>
    </location>
</feature>
<comment type="caution">
    <text evidence="2">The sequence shown here is derived from an EMBL/GenBank/DDBJ whole genome shotgun (WGS) entry which is preliminary data.</text>
</comment>
<feature type="compositionally biased region" description="Polar residues" evidence="1">
    <location>
        <begin position="354"/>
        <end position="369"/>
    </location>
</feature>
<keyword evidence="3" id="KW-1185">Reference proteome</keyword>
<proteinExistence type="predicted"/>
<feature type="region of interest" description="Disordered" evidence="1">
    <location>
        <begin position="300"/>
        <end position="378"/>
    </location>
</feature>
<sequence>MQGDMLTAVPPGSPRTTSRNESEVTSPPPNENARAVTSESFNLFTGNSELKSLAYEAGGSRVPESQQETLRRLEPNAIGNTGAALDTEPAFSLEQEATRKQTDVGPAAARLDKLSLPSIHPPSRVARLRRGSKTELAPNPSKASAASNKATFRSLTLVSGDTCGSTSDTDAQDDDLPDSLSPSFSMHASPDDSPNYSSRESPTDSSPDSPTARFFGRGSACDLEALKAKYAKSMPETESLPTIESAQKPVVKLKNLEEANFLPVLHDVTLLEQRQATKFHKPTPQCEFEQGGITHRYRLQKTPYTYRTSTLPRLPVGRYEHLRHKPQPPSPRKTGTAGDLEQRSPKARQHRFDYNSQWDPYSTHSGSQTERTRHPAAM</sequence>
<dbReference type="AlphaFoldDB" id="A0AAE0F405"/>
<feature type="region of interest" description="Disordered" evidence="1">
    <location>
        <begin position="162"/>
        <end position="214"/>
    </location>
</feature>
<feature type="region of interest" description="Disordered" evidence="1">
    <location>
        <begin position="1"/>
        <end position="35"/>
    </location>
</feature>